<dbReference type="EMBL" id="MCBR01012424">
    <property type="protein sequence ID" value="RKF65231.1"/>
    <property type="molecule type" value="Genomic_DNA"/>
</dbReference>
<comment type="caution">
    <text evidence="1">The sequence shown here is derived from an EMBL/GenBank/DDBJ whole genome shotgun (WGS) entry which is preliminary data.</text>
</comment>
<organism evidence="1 2">
    <name type="scientific">Golovinomyces cichoracearum</name>
    <dbReference type="NCBI Taxonomy" id="62708"/>
    <lineage>
        <taxon>Eukaryota</taxon>
        <taxon>Fungi</taxon>
        <taxon>Dikarya</taxon>
        <taxon>Ascomycota</taxon>
        <taxon>Pezizomycotina</taxon>
        <taxon>Leotiomycetes</taxon>
        <taxon>Erysiphales</taxon>
        <taxon>Erysiphaceae</taxon>
        <taxon>Golovinomyces</taxon>
    </lineage>
</organism>
<name>A0A420I6D1_9PEZI</name>
<accession>A0A420I6D1</accession>
<reference evidence="1 2" key="1">
    <citation type="journal article" date="2018" name="BMC Genomics">
        <title>Comparative genome analyses reveal sequence features reflecting distinct modes of host-adaptation between dicot and monocot powdery mildew.</title>
        <authorList>
            <person name="Wu Y."/>
            <person name="Ma X."/>
            <person name="Pan Z."/>
            <person name="Kale S.D."/>
            <person name="Song Y."/>
            <person name="King H."/>
            <person name="Zhang Q."/>
            <person name="Presley C."/>
            <person name="Deng X."/>
            <person name="Wei C.I."/>
            <person name="Xiao S."/>
        </authorList>
    </citation>
    <scope>NUCLEOTIDE SEQUENCE [LARGE SCALE GENOMIC DNA]</scope>
    <source>
        <strain evidence="1">UCSC1</strain>
    </source>
</reference>
<evidence type="ECO:0000313" key="2">
    <source>
        <dbReference type="Proteomes" id="UP000285405"/>
    </source>
</evidence>
<sequence length="187" mass="21740">MEVLKEADMHCWSQEEIEYQQRSKLNFKQSQSSASIKTEISANEEVKAEPRIIPYKNKTTNPSLNPPHVGYGITNLRKTFPISMKYKGYEDSLEITLQVFYEHCNENGIGTDQLRNAVTIILDGDALEYYYTNIAPLQTTDFKTVIDELRKKFETEQQQRKDFSEWISLSLEKMIAENTDKTTMVCF</sequence>
<protein>
    <submittedName>
        <fullName evidence="1">Putative glycosyl</fullName>
    </submittedName>
</protein>
<dbReference type="Proteomes" id="UP000285405">
    <property type="component" value="Unassembled WGS sequence"/>
</dbReference>
<dbReference type="AlphaFoldDB" id="A0A420I6D1"/>
<gene>
    <name evidence="1" type="ORF">GcC1_124023</name>
</gene>
<dbReference type="OrthoDB" id="3599542at2759"/>
<evidence type="ECO:0000313" key="1">
    <source>
        <dbReference type="EMBL" id="RKF65231.1"/>
    </source>
</evidence>
<proteinExistence type="predicted"/>